<keyword evidence="3" id="KW-1185">Reference proteome</keyword>
<organism evidence="2 3">
    <name type="scientific">Euphydryas editha</name>
    <name type="common">Edith's checkerspot</name>
    <dbReference type="NCBI Taxonomy" id="104508"/>
    <lineage>
        <taxon>Eukaryota</taxon>
        <taxon>Metazoa</taxon>
        <taxon>Ecdysozoa</taxon>
        <taxon>Arthropoda</taxon>
        <taxon>Hexapoda</taxon>
        <taxon>Insecta</taxon>
        <taxon>Pterygota</taxon>
        <taxon>Neoptera</taxon>
        <taxon>Endopterygota</taxon>
        <taxon>Lepidoptera</taxon>
        <taxon>Glossata</taxon>
        <taxon>Ditrysia</taxon>
        <taxon>Papilionoidea</taxon>
        <taxon>Nymphalidae</taxon>
        <taxon>Nymphalinae</taxon>
        <taxon>Euphydryas</taxon>
    </lineage>
</organism>
<accession>A0AAU9TV08</accession>
<proteinExistence type="predicted"/>
<protein>
    <submittedName>
        <fullName evidence="2">Uncharacterized protein</fullName>
    </submittedName>
</protein>
<dbReference type="EMBL" id="CAKOGL010000010">
    <property type="protein sequence ID" value="CAH2090868.1"/>
    <property type="molecule type" value="Genomic_DNA"/>
</dbReference>
<gene>
    <name evidence="2" type="ORF">EEDITHA_LOCUS6784</name>
</gene>
<sequence>MDFERDRFERNSVDEFLNALDRNVFRIGRQLAGALVGMTACRLAGLQSPDSPRRRPELCQTAPGAPRPFMNTPRMKLDASIHSLPNAR</sequence>
<reference evidence="2" key="1">
    <citation type="submission" date="2022-03" db="EMBL/GenBank/DDBJ databases">
        <authorList>
            <person name="Tunstrom K."/>
        </authorList>
    </citation>
    <scope>NUCLEOTIDE SEQUENCE</scope>
</reference>
<name>A0AAU9TV08_EUPED</name>
<comment type="caution">
    <text evidence="2">The sequence shown here is derived from an EMBL/GenBank/DDBJ whole genome shotgun (WGS) entry which is preliminary data.</text>
</comment>
<feature type="region of interest" description="Disordered" evidence="1">
    <location>
        <begin position="45"/>
        <end position="73"/>
    </location>
</feature>
<dbReference type="Proteomes" id="UP001153954">
    <property type="component" value="Unassembled WGS sequence"/>
</dbReference>
<dbReference type="AlphaFoldDB" id="A0AAU9TV08"/>
<evidence type="ECO:0000313" key="3">
    <source>
        <dbReference type="Proteomes" id="UP001153954"/>
    </source>
</evidence>
<evidence type="ECO:0000313" key="2">
    <source>
        <dbReference type="EMBL" id="CAH2090868.1"/>
    </source>
</evidence>
<evidence type="ECO:0000256" key="1">
    <source>
        <dbReference type="SAM" id="MobiDB-lite"/>
    </source>
</evidence>